<evidence type="ECO:0000256" key="5">
    <source>
        <dbReference type="SAM" id="MobiDB-lite"/>
    </source>
</evidence>
<feature type="compositionally biased region" description="Basic and acidic residues" evidence="5">
    <location>
        <begin position="76"/>
        <end position="86"/>
    </location>
</feature>
<evidence type="ECO:0000313" key="8">
    <source>
        <dbReference type="Proteomes" id="UP000518266"/>
    </source>
</evidence>
<dbReference type="GO" id="GO:0030425">
    <property type="term" value="C:dendrite"/>
    <property type="evidence" value="ECO:0007669"/>
    <property type="project" value="TreeGrafter"/>
</dbReference>
<dbReference type="PANTHER" id="PTHR15751:SF13">
    <property type="entry name" value="TRAFFICKING KINESIN-BINDING PROTEIN 2"/>
    <property type="match status" value="1"/>
</dbReference>
<dbReference type="Pfam" id="PF04849">
    <property type="entry name" value="HAP1_N"/>
    <property type="match status" value="1"/>
</dbReference>
<dbReference type="SMART" id="SM01424">
    <property type="entry name" value="HAP1_N"/>
    <property type="match status" value="1"/>
</dbReference>
<feature type="coiled-coil region" evidence="4">
    <location>
        <begin position="211"/>
        <end position="238"/>
    </location>
</feature>
<dbReference type="GO" id="GO:0006605">
    <property type="term" value="P:protein targeting"/>
    <property type="evidence" value="ECO:0007669"/>
    <property type="project" value="TreeGrafter"/>
</dbReference>
<dbReference type="EMBL" id="JAAKFY010000005">
    <property type="protein sequence ID" value="KAF3857101.1"/>
    <property type="molecule type" value="Genomic_DNA"/>
</dbReference>
<gene>
    <name evidence="7" type="ORF">F7725_008960</name>
</gene>
<dbReference type="Proteomes" id="UP000518266">
    <property type="component" value="Unassembled WGS sequence"/>
</dbReference>
<dbReference type="GO" id="GO:0098957">
    <property type="term" value="P:anterograde axonal transport of mitochondrion"/>
    <property type="evidence" value="ECO:0007669"/>
    <property type="project" value="TreeGrafter"/>
</dbReference>
<dbReference type="GO" id="GO:0022008">
    <property type="term" value="P:neurogenesis"/>
    <property type="evidence" value="ECO:0007669"/>
    <property type="project" value="TreeGrafter"/>
</dbReference>
<keyword evidence="3" id="KW-0496">Mitochondrion</keyword>
<feature type="region of interest" description="Disordered" evidence="5">
    <location>
        <begin position="63"/>
        <end position="103"/>
    </location>
</feature>
<dbReference type="GO" id="GO:0050811">
    <property type="term" value="F:GABA receptor binding"/>
    <property type="evidence" value="ECO:0007669"/>
    <property type="project" value="TreeGrafter"/>
</dbReference>
<reference evidence="7 8" key="1">
    <citation type="submission" date="2020-03" db="EMBL/GenBank/DDBJ databases">
        <title>Dissostichus mawsoni Genome sequencing and assembly.</title>
        <authorList>
            <person name="Park H."/>
        </authorList>
    </citation>
    <scope>NUCLEOTIDE SEQUENCE [LARGE SCALE GENOMIC DNA]</scope>
    <source>
        <strain evidence="7">DM0001</strain>
        <tissue evidence="7">Muscle</tissue>
    </source>
</reference>
<dbReference type="OrthoDB" id="10067624at2759"/>
<dbReference type="GO" id="GO:1904115">
    <property type="term" value="C:axon cytoplasm"/>
    <property type="evidence" value="ECO:0007669"/>
    <property type="project" value="GOC"/>
</dbReference>
<sequence length="242" mass="27947">MAFRLTFGPAAAEDKAEPDCAKWPSGFWVRGSVVVRWEERWRCGSYFPSRHFPRYQSQRRIETLSDPPVHSVGTEPRLKDNSENREASGAASAQSDDQRLLPRDKDVITPTCRTWMTRFTPYLTLRSLNAAEKPRFKLFSSHRNTAVCRHSKREDMFEVKPRAVEKKESSTETVLSGDRVEQMTKTYNDIDVVSHLLAERDRDLELAARIGQSLLQRNHRLQERNEAIEEQLAQTIDQITVS</sequence>
<dbReference type="InterPro" id="IPR051946">
    <property type="entry name" value="Intracell_Traff-Reg"/>
</dbReference>
<organism evidence="7 8">
    <name type="scientific">Dissostichus mawsoni</name>
    <name type="common">Antarctic cod</name>
    <dbReference type="NCBI Taxonomy" id="36200"/>
    <lineage>
        <taxon>Eukaryota</taxon>
        <taxon>Metazoa</taxon>
        <taxon>Chordata</taxon>
        <taxon>Craniata</taxon>
        <taxon>Vertebrata</taxon>
        <taxon>Euteleostomi</taxon>
        <taxon>Actinopterygii</taxon>
        <taxon>Neopterygii</taxon>
        <taxon>Teleostei</taxon>
        <taxon>Neoteleostei</taxon>
        <taxon>Acanthomorphata</taxon>
        <taxon>Eupercaria</taxon>
        <taxon>Perciformes</taxon>
        <taxon>Notothenioidei</taxon>
        <taxon>Nototheniidae</taxon>
        <taxon>Dissostichus</taxon>
    </lineage>
</organism>
<proteinExistence type="predicted"/>
<evidence type="ECO:0000313" key="7">
    <source>
        <dbReference type="EMBL" id="KAF3857101.1"/>
    </source>
</evidence>
<feature type="domain" description="HAP1 N-terminal" evidence="6">
    <location>
        <begin position="82"/>
        <end position="240"/>
    </location>
</feature>
<dbReference type="GO" id="GO:0005739">
    <property type="term" value="C:mitochondrion"/>
    <property type="evidence" value="ECO:0007669"/>
    <property type="project" value="UniProtKB-SubCell"/>
</dbReference>
<evidence type="ECO:0000256" key="3">
    <source>
        <dbReference type="ARBA" id="ARBA00023128"/>
    </source>
</evidence>
<dbReference type="InterPro" id="IPR006933">
    <property type="entry name" value="HAP1_N"/>
</dbReference>
<dbReference type="GO" id="GO:0031410">
    <property type="term" value="C:cytoplasmic vesicle"/>
    <property type="evidence" value="ECO:0007669"/>
    <property type="project" value="TreeGrafter"/>
</dbReference>
<protein>
    <recommendedName>
        <fullName evidence="6">HAP1 N-terminal domain-containing protein</fullName>
    </recommendedName>
</protein>
<keyword evidence="2 4" id="KW-0175">Coiled coil</keyword>
<comment type="caution">
    <text evidence="7">The sequence shown here is derived from an EMBL/GenBank/DDBJ whole genome shotgun (WGS) entry which is preliminary data.</text>
</comment>
<evidence type="ECO:0000256" key="1">
    <source>
        <dbReference type="ARBA" id="ARBA00004173"/>
    </source>
</evidence>
<comment type="subcellular location">
    <subcellularLocation>
        <location evidence="1">Mitochondrion</location>
    </subcellularLocation>
</comment>
<accession>A0A7J5Z7G3</accession>
<keyword evidence="8" id="KW-1185">Reference proteome</keyword>
<dbReference type="AlphaFoldDB" id="A0A7J5Z7G3"/>
<dbReference type="GO" id="GO:0017022">
    <property type="term" value="F:myosin binding"/>
    <property type="evidence" value="ECO:0007669"/>
    <property type="project" value="TreeGrafter"/>
</dbReference>
<evidence type="ECO:0000256" key="4">
    <source>
        <dbReference type="SAM" id="Coils"/>
    </source>
</evidence>
<dbReference type="PANTHER" id="PTHR15751">
    <property type="entry name" value="TRAFFICKING KINESIN-BINDING PROTEIN"/>
    <property type="match status" value="1"/>
</dbReference>
<dbReference type="GO" id="GO:0048311">
    <property type="term" value="P:mitochondrion distribution"/>
    <property type="evidence" value="ECO:0007669"/>
    <property type="project" value="TreeGrafter"/>
</dbReference>
<evidence type="ECO:0000256" key="2">
    <source>
        <dbReference type="ARBA" id="ARBA00023054"/>
    </source>
</evidence>
<dbReference type="GO" id="GO:0047496">
    <property type="term" value="P:vesicle transport along microtubule"/>
    <property type="evidence" value="ECO:0007669"/>
    <property type="project" value="TreeGrafter"/>
</dbReference>
<evidence type="ECO:0000259" key="6">
    <source>
        <dbReference type="SMART" id="SM01424"/>
    </source>
</evidence>
<name>A0A7J5Z7G3_DISMA</name>